<gene>
    <name evidence="2" type="ORF">B0J11DRAFT_458434</name>
</gene>
<reference evidence="2" key="1">
    <citation type="journal article" date="2021" name="Nat. Commun.">
        <title>Genetic determinants of endophytism in the Arabidopsis root mycobiome.</title>
        <authorList>
            <person name="Mesny F."/>
            <person name="Miyauchi S."/>
            <person name="Thiergart T."/>
            <person name="Pickel B."/>
            <person name="Atanasova L."/>
            <person name="Karlsson M."/>
            <person name="Huettel B."/>
            <person name="Barry K.W."/>
            <person name="Haridas S."/>
            <person name="Chen C."/>
            <person name="Bauer D."/>
            <person name="Andreopoulos W."/>
            <person name="Pangilinan J."/>
            <person name="LaButti K."/>
            <person name="Riley R."/>
            <person name="Lipzen A."/>
            <person name="Clum A."/>
            <person name="Drula E."/>
            <person name="Henrissat B."/>
            <person name="Kohler A."/>
            <person name="Grigoriev I.V."/>
            <person name="Martin F.M."/>
            <person name="Hacquard S."/>
        </authorList>
    </citation>
    <scope>NUCLEOTIDE SEQUENCE</scope>
    <source>
        <strain evidence="2">MPI-CAGE-CH-0243</strain>
    </source>
</reference>
<dbReference type="PANTHER" id="PTHR37544:SF3">
    <property type="entry name" value="SPRAY"/>
    <property type="match status" value="1"/>
</dbReference>
<dbReference type="InterPro" id="IPR021840">
    <property type="entry name" value="DUF3433"/>
</dbReference>
<keyword evidence="1" id="KW-0812">Transmembrane</keyword>
<feature type="transmembrane region" description="Helical" evidence="1">
    <location>
        <begin position="530"/>
        <end position="555"/>
    </location>
</feature>
<protein>
    <submittedName>
        <fullName evidence="2">Uncharacterized protein</fullName>
    </submittedName>
</protein>
<keyword evidence="3" id="KW-1185">Reference proteome</keyword>
<dbReference type="Pfam" id="PF11915">
    <property type="entry name" value="DUF3433"/>
    <property type="match status" value="2"/>
</dbReference>
<comment type="caution">
    <text evidence="2">The sequence shown here is derived from an EMBL/GenBank/DDBJ whole genome shotgun (WGS) entry which is preliminary data.</text>
</comment>
<evidence type="ECO:0000256" key="1">
    <source>
        <dbReference type="SAM" id="Phobius"/>
    </source>
</evidence>
<accession>A0A9P9IMM3</accession>
<feature type="transmembrane region" description="Helical" evidence="1">
    <location>
        <begin position="644"/>
        <end position="666"/>
    </location>
</feature>
<dbReference type="PANTHER" id="PTHR37544">
    <property type="entry name" value="SPRAY-RELATED"/>
    <property type="match status" value="1"/>
</dbReference>
<evidence type="ECO:0000313" key="3">
    <source>
        <dbReference type="Proteomes" id="UP000700596"/>
    </source>
</evidence>
<name>A0A9P9IMM3_9PLEO</name>
<feature type="transmembrane region" description="Helical" evidence="1">
    <location>
        <begin position="32"/>
        <end position="53"/>
    </location>
</feature>
<dbReference type="Proteomes" id="UP000700596">
    <property type="component" value="Unassembled WGS sequence"/>
</dbReference>
<keyword evidence="1" id="KW-0472">Membrane</keyword>
<keyword evidence="1" id="KW-1133">Transmembrane helix</keyword>
<feature type="transmembrane region" description="Helical" evidence="1">
    <location>
        <begin position="689"/>
        <end position="710"/>
    </location>
</feature>
<dbReference type="EMBL" id="JAGMWT010000005">
    <property type="protein sequence ID" value="KAH7128103.1"/>
    <property type="molecule type" value="Genomic_DNA"/>
</dbReference>
<sequence>MAHFRQSIAELTQQQAQKPHPRGKWYPPALRWWNLVLATVVCWSLIAVLQYFLTKSQNEGGVIFAPRVNDLPLRQSFVYLYFPTILAVIFSIYIVWIDVDAKRYEPYHQLSKPGGALGKDSVLLHYPFDFIPIVPYFALKNRHWYVFWASAATVITTFGIVPLQAGIFSTEKITRTFPHTFSVSNRFIPASVQEENLGLVFARSAYGVVVLNETLPGFTARNYTLAPFTAHTPKSEAQYNGTWTANTTLYTVDVDCESAISSFDSDRTPEHKFNNWGNPSNCTKYVPGFGNDTIGGLSTNSTSSYTTKEFAAFYAGPFRPGLFQTDRRNAPVAFSLTRDFGCTNLQQTFFASFVRNRANNSDPLKLSTAIFCKTTYFEQKVQATVNALTKSPTTVVPLESKKPLTPSLLNVTLFEETVAASMQRIEFHGDNLPGSKLPRLLDRLYKSQLSMLSSKNTDLSPMAAFAALGGGRDMVEYLDPGKLAESYRTIYQLLFAGYMTEILQTNFSTATTEAAGTHAIHTEAVVLEPVFTYVVIGFLAFVSMASIALLLIGVVQRKTRKLASDPGAIMSVMSMTADNDPLLASFEDLDGCSNTYLQRRLKDRMFKLGDDDSQARIVEVPTSQVGCEVDGDIAKPTRPVEFRLFVAAPFVGLFVALAITLGILFYKSRPFGLPLPSKRPLIQSIVREYIPTAVATLIEPMWILINRLFCMLQPLEEMNRARAAPASKSIALNYNSLPPQLTIAKALRSRHFVLAIVCTMALLANVLATAFAALLFQETVQIPTSTSFRPQYTTKFVPITVGSGPEKMEKPQQLGVKYSGAFQGGTGEDFFLAAESNYTRNTTLPPWSDDKAFYLPFIDSNDAKQLQEQKMDAITPAIASSLDCKPLVFGEDYQISIQPILKNVTNPYAIEFIYKTTDRDGALVTCYPWDPLGFGQGVTILKDLPEETCNTGPLATELVGTLTPGFNGSVSFSPNGTEAQQEACTSTVVLGWIRQYRSNCDRPLATLQATANNTFMMSCRPKVIFGSASIIVDSTGTLLQPAKNFEPDSDQSAIAHNAHFSNRAWRLYSQANMFMFRVTSSRRSLWHNNTVSGEFFHYFIRRAAGTMDFNDPSKPLPTFDQVAGPASKAYTRLFALWMSLNRDLLLEPVPANTAPIPGSLIRLEERLHFKTELFVISEIILGIYILVAILVYLKRPGQYLARMPTCIAAIVALFAASAAVKDLEGTSEFPERVKVKYLEDKGWRYGYGSYVGGDGSVHVGIEKMPFVRRRKDTTFEGSRYDRERRKMTARVETIGLGERQEVVRKESWIVRVKRVGTG</sequence>
<proteinExistence type="predicted"/>
<feature type="non-terminal residue" evidence="2">
    <location>
        <position position="1318"/>
    </location>
</feature>
<feature type="transmembrane region" description="Helical" evidence="1">
    <location>
        <begin position="1173"/>
        <end position="1193"/>
    </location>
</feature>
<feature type="transmembrane region" description="Helical" evidence="1">
    <location>
        <begin position="77"/>
        <end position="96"/>
    </location>
</feature>
<dbReference type="OrthoDB" id="3248909at2759"/>
<evidence type="ECO:0000313" key="2">
    <source>
        <dbReference type="EMBL" id="KAH7128103.1"/>
    </source>
</evidence>
<feature type="transmembrane region" description="Helical" evidence="1">
    <location>
        <begin position="145"/>
        <end position="168"/>
    </location>
</feature>
<organism evidence="2 3">
    <name type="scientific">Dendryphion nanum</name>
    <dbReference type="NCBI Taxonomy" id="256645"/>
    <lineage>
        <taxon>Eukaryota</taxon>
        <taxon>Fungi</taxon>
        <taxon>Dikarya</taxon>
        <taxon>Ascomycota</taxon>
        <taxon>Pezizomycotina</taxon>
        <taxon>Dothideomycetes</taxon>
        <taxon>Pleosporomycetidae</taxon>
        <taxon>Pleosporales</taxon>
        <taxon>Torulaceae</taxon>
        <taxon>Dendryphion</taxon>
    </lineage>
</organism>
<feature type="transmembrane region" description="Helical" evidence="1">
    <location>
        <begin position="752"/>
        <end position="776"/>
    </location>
</feature>